<reference evidence="1 2" key="1">
    <citation type="submission" date="2018-02" db="EMBL/GenBank/DDBJ databases">
        <title>Comparative genomes isolates from brazilian mangrove.</title>
        <authorList>
            <person name="Araujo J.E."/>
            <person name="Taketani R.G."/>
            <person name="Silva M.C.P."/>
            <person name="Loureco M.V."/>
            <person name="Andreote F.D."/>
        </authorList>
    </citation>
    <scope>NUCLEOTIDE SEQUENCE [LARGE SCALE GENOMIC DNA]</scope>
    <source>
        <strain evidence="1 2">Hex-1 MGV</strain>
    </source>
</reference>
<comment type="caution">
    <text evidence="1">The sequence shown here is derived from an EMBL/GenBank/DDBJ whole genome shotgun (WGS) entry which is preliminary data.</text>
</comment>
<proteinExistence type="predicted"/>
<dbReference type="EMBL" id="PUHY01000005">
    <property type="protein sequence ID" value="PQO37636.1"/>
    <property type="molecule type" value="Genomic_DNA"/>
</dbReference>
<evidence type="ECO:0000313" key="1">
    <source>
        <dbReference type="EMBL" id="PQO37636.1"/>
    </source>
</evidence>
<dbReference type="Proteomes" id="UP000238322">
    <property type="component" value="Unassembled WGS sequence"/>
</dbReference>
<evidence type="ECO:0000313" key="2">
    <source>
        <dbReference type="Proteomes" id="UP000238322"/>
    </source>
</evidence>
<name>A0A2S8FZM6_9BACT</name>
<dbReference type="RefSeq" id="WP_105328885.1">
    <property type="nucleotide sequence ID" value="NZ_PUHY01000005.1"/>
</dbReference>
<gene>
    <name evidence="1" type="ORF">C5Y83_06735</name>
</gene>
<dbReference type="OrthoDB" id="9990012at2"/>
<accession>A0A2S8FZM6</accession>
<sequence length="110" mass="12743">MPFSQIEFTRKLGTWCDGVTVLNLFHLGRTAFLIVGVGTFPDALSPFELEFYYKKRRDLMTTRIVFRFGMLDSDWQLRKFPPTKSAENLLSQRPSHAKDWAVAVELTPED</sequence>
<dbReference type="AlphaFoldDB" id="A0A2S8FZM6"/>
<organism evidence="1 2">
    <name type="scientific">Blastopirellula marina</name>
    <dbReference type="NCBI Taxonomy" id="124"/>
    <lineage>
        <taxon>Bacteria</taxon>
        <taxon>Pseudomonadati</taxon>
        <taxon>Planctomycetota</taxon>
        <taxon>Planctomycetia</taxon>
        <taxon>Pirellulales</taxon>
        <taxon>Pirellulaceae</taxon>
        <taxon>Blastopirellula</taxon>
    </lineage>
</organism>
<protein>
    <submittedName>
        <fullName evidence="1">Uncharacterized protein</fullName>
    </submittedName>
</protein>